<name>A0ABV2SS07_9FLAO</name>
<feature type="domain" description="Response regulatory" evidence="4">
    <location>
        <begin position="3"/>
        <end position="119"/>
    </location>
</feature>
<evidence type="ECO:0000313" key="5">
    <source>
        <dbReference type="EMBL" id="MET6989934.1"/>
    </source>
</evidence>
<dbReference type="RefSeq" id="WP_354614315.1">
    <property type="nucleotide sequence ID" value="NZ_JBEXAE010000002.1"/>
</dbReference>
<dbReference type="InterPro" id="IPR011006">
    <property type="entry name" value="CheY-like_superfamily"/>
</dbReference>
<evidence type="ECO:0000256" key="3">
    <source>
        <dbReference type="PROSITE-ProRule" id="PRU00169"/>
    </source>
</evidence>
<dbReference type="Pfam" id="PF00072">
    <property type="entry name" value="Response_reg"/>
    <property type="match status" value="1"/>
</dbReference>
<evidence type="ECO:0000256" key="2">
    <source>
        <dbReference type="ARBA" id="ARBA00023012"/>
    </source>
</evidence>
<evidence type="ECO:0000313" key="6">
    <source>
        <dbReference type="Proteomes" id="UP001549799"/>
    </source>
</evidence>
<dbReference type="CDD" id="cd17574">
    <property type="entry name" value="REC_OmpR"/>
    <property type="match status" value="1"/>
</dbReference>
<dbReference type="InterPro" id="IPR050595">
    <property type="entry name" value="Bact_response_regulator"/>
</dbReference>
<dbReference type="Gene3D" id="3.40.50.2300">
    <property type="match status" value="1"/>
</dbReference>
<dbReference type="SMART" id="SM00448">
    <property type="entry name" value="REC"/>
    <property type="match status" value="1"/>
</dbReference>
<proteinExistence type="predicted"/>
<keyword evidence="2" id="KW-0902">Two-component regulatory system</keyword>
<organism evidence="5 6">
    <name type="scientific">Sediminicola arcticus</name>
    <dbReference type="NCBI Taxonomy" id="1574308"/>
    <lineage>
        <taxon>Bacteria</taxon>
        <taxon>Pseudomonadati</taxon>
        <taxon>Bacteroidota</taxon>
        <taxon>Flavobacteriia</taxon>
        <taxon>Flavobacteriales</taxon>
        <taxon>Flavobacteriaceae</taxon>
        <taxon>Sediminicola</taxon>
    </lineage>
</organism>
<dbReference type="SUPFAM" id="SSF52172">
    <property type="entry name" value="CheY-like"/>
    <property type="match status" value="1"/>
</dbReference>
<dbReference type="Proteomes" id="UP001549799">
    <property type="component" value="Unassembled WGS sequence"/>
</dbReference>
<protein>
    <submittedName>
        <fullName evidence="5">Response regulator</fullName>
    </submittedName>
</protein>
<dbReference type="PROSITE" id="PS50110">
    <property type="entry name" value="RESPONSE_REGULATORY"/>
    <property type="match status" value="1"/>
</dbReference>
<reference evidence="5 6" key="1">
    <citation type="submission" date="2024-07" db="EMBL/GenBank/DDBJ databases">
        <title>The genome sequence of type strain Sediminicola arcticus GDMCC 1.2805.</title>
        <authorList>
            <person name="Liu Y."/>
        </authorList>
    </citation>
    <scope>NUCLEOTIDE SEQUENCE [LARGE SCALE GENOMIC DNA]</scope>
    <source>
        <strain evidence="5 6">GDMCC 1.2805</strain>
    </source>
</reference>
<dbReference type="EMBL" id="JBEXAE010000002">
    <property type="protein sequence ID" value="MET6989934.1"/>
    <property type="molecule type" value="Genomic_DNA"/>
</dbReference>
<feature type="modified residue" description="4-aspartylphosphate" evidence="3">
    <location>
        <position position="52"/>
    </location>
</feature>
<keyword evidence="6" id="KW-1185">Reference proteome</keyword>
<evidence type="ECO:0000259" key="4">
    <source>
        <dbReference type="PROSITE" id="PS50110"/>
    </source>
</evidence>
<sequence>MVSILIIDNCRAIRENTAELLELEGFHVITSANGKDGFEKVIRYVPDLIVCDILMPVMDGFEVLKKLGEHPKYKTIPIIFFSAKSEKKEISRALESGAYDYIVKPSELDDLIYSIKRFITEKNLSTS</sequence>
<comment type="caution">
    <text evidence="5">The sequence shown here is derived from an EMBL/GenBank/DDBJ whole genome shotgun (WGS) entry which is preliminary data.</text>
</comment>
<dbReference type="PANTHER" id="PTHR44591:SF14">
    <property type="entry name" value="PROTEIN PILG"/>
    <property type="match status" value="1"/>
</dbReference>
<gene>
    <name evidence="5" type="ORF">ABXZ36_04650</name>
</gene>
<accession>A0ABV2SS07</accession>
<dbReference type="InterPro" id="IPR001789">
    <property type="entry name" value="Sig_transdc_resp-reg_receiver"/>
</dbReference>
<keyword evidence="1 3" id="KW-0597">Phosphoprotein</keyword>
<dbReference type="PANTHER" id="PTHR44591">
    <property type="entry name" value="STRESS RESPONSE REGULATOR PROTEIN 1"/>
    <property type="match status" value="1"/>
</dbReference>
<evidence type="ECO:0000256" key="1">
    <source>
        <dbReference type="ARBA" id="ARBA00022553"/>
    </source>
</evidence>